<accession>A0AA96LL52</accession>
<dbReference type="Proteomes" id="UP001304650">
    <property type="component" value="Chromosome"/>
</dbReference>
<gene>
    <name evidence="1" type="ORF">MJB10_22040</name>
</gene>
<keyword evidence="2" id="KW-1185">Reference proteome</keyword>
<dbReference type="RefSeq" id="WP_314798503.1">
    <property type="nucleotide sequence ID" value="NZ_CP130319.1"/>
</dbReference>
<sequence>MDFQQEHEAYVSWHQARRSGERLHRLQEGHGHAEKLFLEQLWWPVVGHFQHLHPEYEVKDFQDGTRFLDFAYVRGAHRFAFEIDGFSPHARDIDRGRFGDNLMRQNQLVLDGWKILRFSYDDLTYKKRRCQQLILHMLGRWYGEEAVSVLLTHQEQSILKLAAQSVEPLKTKKVADFLGVRPEAARIWLRRLHAKGMLHPASGEHRVRAYVLNAKAELNWL</sequence>
<name>A0AA96LL52_9BACL</name>
<evidence type="ECO:0000313" key="1">
    <source>
        <dbReference type="EMBL" id="WNR43755.1"/>
    </source>
</evidence>
<proteinExistence type="predicted"/>
<dbReference type="AlphaFoldDB" id="A0AA96LL52"/>
<dbReference type="EMBL" id="CP130319">
    <property type="protein sequence ID" value="WNR43755.1"/>
    <property type="molecule type" value="Genomic_DNA"/>
</dbReference>
<dbReference type="GO" id="GO:0003677">
    <property type="term" value="F:DNA binding"/>
    <property type="evidence" value="ECO:0007669"/>
    <property type="project" value="UniProtKB-KW"/>
</dbReference>
<dbReference type="KEGG" id="proo:MJB10_22040"/>
<evidence type="ECO:0000313" key="2">
    <source>
        <dbReference type="Proteomes" id="UP001304650"/>
    </source>
</evidence>
<organism evidence="1 2">
    <name type="scientific">Paenibacillus roseopurpureus</name>
    <dbReference type="NCBI Taxonomy" id="2918901"/>
    <lineage>
        <taxon>Bacteria</taxon>
        <taxon>Bacillati</taxon>
        <taxon>Bacillota</taxon>
        <taxon>Bacilli</taxon>
        <taxon>Bacillales</taxon>
        <taxon>Paenibacillaceae</taxon>
        <taxon>Paenibacillus</taxon>
    </lineage>
</organism>
<keyword evidence="1" id="KW-0238">DNA-binding</keyword>
<reference evidence="1" key="1">
    <citation type="submission" date="2022-02" db="EMBL/GenBank/DDBJ databases">
        <title>Paenibacillus sp. MBLB1832 Whole Genome Shotgun Sequencing.</title>
        <authorList>
            <person name="Hwang C.Y."/>
            <person name="Cho E.-S."/>
            <person name="Seo M.-J."/>
        </authorList>
    </citation>
    <scope>NUCLEOTIDE SEQUENCE</scope>
    <source>
        <strain evidence="1">MBLB1832</strain>
    </source>
</reference>
<protein>
    <submittedName>
        <fullName evidence="1">DNA-binding response regulator</fullName>
    </submittedName>
</protein>